<dbReference type="Proteomes" id="UP000231896">
    <property type="component" value="Chromosome"/>
</dbReference>
<evidence type="ECO:0000256" key="1">
    <source>
        <dbReference type="SAM" id="SignalP"/>
    </source>
</evidence>
<dbReference type="AlphaFoldDB" id="A0A2K8NWK1"/>
<dbReference type="InterPro" id="IPR054816">
    <property type="entry name" value="Lipoprotein_mollicutes-type_CS"/>
</dbReference>
<feature type="chain" id="PRO_5014991846" evidence="1">
    <location>
        <begin position="22"/>
        <end position="824"/>
    </location>
</feature>
<dbReference type="OrthoDB" id="392103at2"/>
<dbReference type="EMBL" id="CP024964">
    <property type="protein sequence ID" value="ATZ18147.1"/>
    <property type="molecule type" value="Genomic_DNA"/>
</dbReference>
<dbReference type="NCBIfam" id="NF038029">
    <property type="entry name" value="LP_plasma"/>
    <property type="match status" value="1"/>
</dbReference>
<evidence type="ECO:0000313" key="3">
    <source>
        <dbReference type="Proteomes" id="UP000231896"/>
    </source>
</evidence>
<proteinExistence type="predicted"/>
<reference evidence="2 3" key="1">
    <citation type="submission" date="2017-11" db="EMBL/GenBank/DDBJ databases">
        <title>Genome sequence of Entomoplasma melaleucae M1 (ATCC 49191).</title>
        <authorList>
            <person name="Lo W.-S."/>
            <person name="Gasparich G.E."/>
            <person name="Kuo C.-H."/>
        </authorList>
    </citation>
    <scope>NUCLEOTIDE SEQUENCE [LARGE SCALE GENOMIC DNA]</scope>
    <source>
        <strain evidence="2 3">M1</strain>
    </source>
</reference>
<dbReference type="PROSITE" id="PS51257">
    <property type="entry name" value="PROKAR_LIPOPROTEIN"/>
    <property type="match status" value="1"/>
</dbReference>
<accession>A0A2K8NWK1</accession>
<keyword evidence="3" id="KW-1185">Reference proteome</keyword>
<protein>
    <submittedName>
        <fullName evidence="2">Uncharacterized protein</fullName>
    </submittedName>
</protein>
<sequence>MKKLLGFLAAVTLATNGVILAVSCSNDVDDKKTDLSKVINVKDLGKLTDAKEATVKAALKAKNTTLNTDEIKLTITALKAAEVKNYTVIVEPKTDSTVYSGKVEGIKFNTETGVDDVKLSKSVIDDELANLRKNTYASNEDAIKAIKAVSSEGFEVKDATVKSADSVRSFADQAFDVTVVAKSGYVLDGFDGKTSVTLSIGKADVAVVRDTVVAELEKEVKDQEFASLQAAIDKVQTKSITGIKSITAVEKQARRSSEDKNLEVSVVAAAGYTLGDWDGKTVIGVKVTVAPTLKDLSTDLTVNALGELKDKSEATILAEIKTKNSNVAEAELVITDITDTGAKIGVKENSTVYNALTNPIQVTFTIKKADEKVKTADVKTAIDNVVSASGQVYENSDAAKTAIEGVLTDAAWKDKVTGNVNVSVDQSNEAKGSYSVVLTAKTGFALNGEATISGSFTIKKADEKVKTADVKTAIDNVVSASGQVYENSDAAKTAIEGVLTDAAWKDKVTGNVNVSVDQSNETKGSYSVVLTAKTGFALNGEATISGSFTIKKADEKVKTADVKTAIDNVISASGQVYENSDAAKTAIEGVLTDAAWKDKVTGNVNVSVDQSNETKGSYSVVLTAKTGFALNGEATISGSFTIKKADEKVKTADVKTAIDNVISASGQVYENSDAAKTAIEGVLTDAAWKDKVTGNVNVSVDQSNETKGSYSVVLTAKTGFALNGEATISGSFTIKKADTRNELSTAIQITALGDIEVAHDAALSAQDILKALVDKNLGLNTTDLSVEGTLSNDSTSATIKAGENSIYKDTNGQGVIVTFTVKVL</sequence>
<organism evidence="2 3">
    <name type="scientific">Mesoplasma melaleucae</name>
    <dbReference type="NCBI Taxonomy" id="81459"/>
    <lineage>
        <taxon>Bacteria</taxon>
        <taxon>Bacillati</taxon>
        <taxon>Mycoplasmatota</taxon>
        <taxon>Mollicutes</taxon>
        <taxon>Entomoplasmatales</taxon>
        <taxon>Entomoplasmataceae</taxon>
        <taxon>Mesoplasma</taxon>
    </lineage>
</organism>
<gene>
    <name evidence="2" type="ORF">EMELA_v1c06400</name>
</gene>
<evidence type="ECO:0000313" key="2">
    <source>
        <dbReference type="EMBL" id="ATZ18147.1"/>
    </source>
</evidence>
<feature type="signal peptide" evidence="1">
    <location>
        <begin position="1"/>
        <end position="21"/>
    </location>
</feature>
<keyword evidence="1" id="KW-0732">Signal</keyword>
<dbReference type="KEGG" id="eml:EMELA_v1c06400"/>
<dbReference type="RefSeq" id="WP_100608976.1">
    <property type="nucleotide sequence ID" value="NZ_CP024964.1"/>
</dbReference>
<name>A0A2K8NWK1_9MOLU</name>